<evidence type="ECO:0000313" key="7">
    <source>
        <dbReference type="EMBL" id="CAD7078869.1"/>
    </source>
</evidence>
<evidence type="ECO:0000256" key="1">
    <source>
        <dbReference type="ARBA" id="ARBA00004300"/>
    </source>
</evidence>
<keyword evidence="8" id="KW-1185">Reference proteome</keyword>
<reference evidence="7 8" key="1">
    <citation type="submission" date="2020-11" db="EMBL/GenBank/DDBJ databases">
        <authorList>
            <person name="Wallbank WR R."/>
            <person name="Pardo Diaz C."/>
            <person name="Kozak K."/>
            <person name="Martin S."/>
            <person name="Jiggins C."/>
            <person name="Moest M."/>
            <person name="Warren A I."/>
            <person name="Generalovic N T."/>
            <person name="Byers J.R.P. K."/>
            <person name="Montejo-Kovacevich G."/>
            <person name="Yen C E."/>
        </authorList>
    </citation>
    <scope>NUCLEOTIDE SEQUENCE [LARGE SCALE GENOMIC DNA]</scope>
</reference>
<evidence type="ECO:0000256" key="2">
    <source>
        <dbReference type="ARBA" id="ARBA00022490"/>
    </source>
</evidence>
<comment type="subcellular location">
    <subcellularLocation>
        <location evidence="1">Cytoplasm</location>
        <location evidence="1">Cytoskeleton</location>
        <location evidence="1">Microtubule organizing center</location>
        <location evidence="1">Centrosome</location>
    </subcellularLocation>
</comment>
<dbReference type="GO" id="GO:0034454">
    <property type="term" value="P:microtubule anchoring at centrosome"/>
    <property type="evidence" value="ECO:0007669"/>
    <property type="project" value="TreeGrafter"/>
</dbReference>
<feature type="compositionally biased region" description="Basic residues" evidence="5">
    <location>
        <begin position="190"/>
        <end position="203"/>
    </location>
</feature>
<dbReference type="InParanoid" id="A0A7R8YQX2"/>
<keyword evidence="3" id="KW-0597">Phosphoprotein</keyword>
<name>A0A7R8YQX2_HERIL</name>
<dbReference type="GO" id="GO:0005813">
    <property type="term" value="C:centrosome"/>
    <property type="evidence" value="ECO:0007669"/>
    <property type="project" value="UniProtKB-SubCell"/>
</dbReference>
<sequence>MEISSDPYEQKLYHMFKSYDTDAAGTLDETALLKLCKSLELHDQGNGLINALISEKVSRVSFKDFKEALLNFLGTEMEPRQDNMGLGELSSPERGNQKSSVDYLDDLIIHFEKTLVFHEEEYLHGAPDSPGREISPKLVMGTKKYGRRSRPQSLVSDSSLTDSDTETIAVVPNMNSKVQRSSSQSEIHGIARRRPTSGSKLKRCASLPAQKRRTREQMQKQQESIAKNQLASSVESLGNLDFENLSHTLFEIWTKYCNELGTDLLNRNELATVCERVGLNKVADKVAEEVFEKLNFGPNEKISFDEFIGLIQSDADGGIGGGGSGGSNNFTTTPGPTIDRHFTIMDSTAIILRGDLCNRKDSTPTADKDLHANKEMPSKTMPTCDIIDLWEAAGIIQPKKLMSSLGFEEEIVSISLLSNALEEELRTCPNESEMLLKASLVLHKTEVVTLKQAFRQLMEENKQIRTDNRDVNKRAAILAQEIDERHAALESTTRNEIRMLEQRHAEVIRELTSQLANDRENWSNLNARLESRIKQLESDEIKYKLDIQNLQTENSALETEQIALQKQVTELLEANIKLNNEIVDLEDRHRNDDGDKGDREKEEVLDLIEKITSLQTENANLRDKNDELVAEIEGLTLEMSRYKNKKSSSRTNLELSSDNLSDDAEHSSLAVKRRGDSPSKTRITEESPRLGKLRKCSNDNSENEASGDWVALNSELGSTISSSTIGATSSGFSQDMSSETDTKEDEILNLKDKISQLEKELSDLKVSKISTNSAGKGTPKSDDQADYQTRCQDLENSLEQMQKAYEECEDYWQSKLGEERALFEKERQIYEEEQQESDKKFAELMDKVREYEEQFSKDGRLSPIDERDNLEQQYADLEAEADELRENAKKIFEEKTKEISKLQEQILKLQAKLGDNIEVSEHRVKLEPSELGSPASSPICYLWNQSTIQAPARDYQNPNWNSKPKKESRLDNLTTSETAIFSTVDANGEPSDKFIPRVSPIQKPNTPNRLQRDGDETASNASVRSFESRSIASTHSVHKSSIGDLSACPSPNGMREELKRLKMIEIQLKEQIKDLSLRRDGLVMELQQLHEAKPVLEKAYARTVHPSLLQRINNLEQRNRHLQTILRQQQQYSESLMHQAWQQQSSEIVDLKHKLETQNMIIAEHVQRLANADLLVKDLYVENSHLAASIQRLEQQRSRANLLHQHHQGLSGVPGLP</sequence>
<feature type="region of interest" description="Disordered" evidence="5">
    <location>
        <begin position="765"/>
        <end position="786"/>
    </location>
</feature>
<feature type="compositionally biased region" description="Polar residues" evidence="5">
    <location>
        <begin position="177"/>
        <end position="186"/>
    </location>
</feature>
<feature type="compositionally biased region" description="Low complexity" evidence="5">
    <location>
        <begin position="722"/>
        <end position="733"/>
    </location>
</feature>
<feature type="region of interest" description="Disordered" evidence="5">
    <location>
        <begin position="722"/>
        <end position="744"/>
    </location>
</feature>
<keyword evidence="4" id="KW-0206">Cytoskeleton</keyword>
<feature type="compositionally biased region" description="Polar residues" evidence="5">
    <location>
        <begin position="649"/>
        <end position="659"/>
    </location>
</feature>
<dbReference type="InterPro" id="IPR011992">
    <property type="entry name" value="EF-hand-dom_pair"/>
</dbReference>
<proteinExistence type="predicted"/>
<keyword evidence="2" id="KW-0963">Cytoplasm</keyword>
<organism evidence="7 8">
    <name type="scientific">Hermetia illucens</name>
    <name type="common">Black soldier fly</name>
    <dbReference type="NCBI Taxonomy" id="343691"/>
    <lineage>
        <taxon>Eukaryota</taxon>
        <taxon>Metazoa</taxon>
        <taxon>Ecdysozoa</taxon>
        <taxon>Arthropoda</taxon>
        <taxon>Hexapoda</taxon>
        <taxon>Insecta</taxon>
        <taxon>Pterygota</taxon>
        <taxon>Neoptera</taxon>
        <taxon>Endopterygota</taxon>
        <taxon>Diptera</taxon>
        <taxon>Brachycera</taxon>
        <taxon>Stratiomyomorpha</taxon>
        <taxon>Stratiomyidae</taxon>
        <taxon>Hermetiinae</taxon>
        <taxon>Hermetia</taxon>
    </lineage>
</organism>
<dbReference type="OrthoDB" id="5799458at2759"/>
<feature type="compositionally biased region" description="Polar residues" evidence="5">
    <location>
        <begin position="1017"/>
        <end position="1035"/>
    </location>
</feature>
<evidence type="ECO:0000259" key="6">
    <source>
        <dbReference type="PROSITE" id="PS50222"/>
    </source>
</evidence>
<dbReference type="PANTHER" id="PTHR18905:SF13">
    <property type="entry name" value="NON-CENTROSOMAL MICROTUBULE ARRAY"/>
    <property type="match status" value="1"/>
</dbReference>
<dbReference type="Proteomes" id="UP000594454">
    <property type="component" value="Chromosome 1"/>
</dbReference>
<dbReference type="FunCoup" id="A0A7R8YQX2">
    <property type="interactions" value="129"/>
</dbReference>
<feature type="region of interest" description="Disordered" evidence="5">
    <location>
        <begin position="643"/>
        <end position="705"/>
    </location>
</feature>
<accession>A0A7R8YQX2</accession>
<dbReference type="EMBL" id="LR899009">
    <property type="protein sequence ID" value="CAD7078869.1"/>
    <property type="molecule type" value="Genomic_DNA"/>
</dbReference>
<feature type="region of interest" description="Disordered" evidence="5">
    <location>
        <begin position="991"/>
        <end position="1053"/>
    </location>
</feature>
<gene>
    <name evidence="7" type="ORF">HERILL_LOCUS2114</name>
</gene>
<evidence type="ECO:0000313" key="8">
    <source>
        <dbReference type="Proteomes" id="UP000594454"/>
    </source>
</evidence>
<dbReference type="InterPro" id="IPR002048">
    <property type="entry name" value="EF_hand_dom"/>
</dbReference>
<dbReference type="AlphaFoldDB" id="A0A7R8YQX2"/>
<evidence type="ECO:0000256" key="5">
    <source>
        <dbReference type="SAM" id="MobiDB-lite"/>
    </source>
</evidence>
<protein>
    <recommendedName>
        <fullName evidence="6">EF-hand domain-containing protein</fullName>
    </recommendedName>
</protein>
<evidence type="ECO:0000256" key="4">
    <source>
        <dbReference type="ARBA" id="ARBA00023212"/>
    </source>
</evidence>
<dbReference type="SUPFAM" id="SSF47473">
    <property type="entry name" value="EF-hand"/>
    <property type="match status" value="1"/>
</dbReference>
<dbReference type="PROSITE" id="PS50222">
    <property type="entry name" value="EF_HAND_2"/>
    <property type="match status" value="1"/>
</dbReference>
<feature type="region of interest" description="Disordered" evidence="5">
    <location>
        <begin position="177"/>
        <end position="214"/>
    </location>
</feature>
<feature type="compositionally biased region" description="Basic and acidic residues" evidence="5">
    <location>
        <begin position="673"/>
        <end position="689"/>
    </location>
</feature>
<dbReference type="PANTHER" id="PTHR18905">
    <property type="entry name" value="NINEIN"/>
    <property type="match status" value="1"/>
</dbReference>
<dbReference type="GO" id="GO:0005509">
    <property type="term" value="F:calcium ion binding"/>
    <property type="evidence" value="ECO:0007669"/>
    <property type="project" value="InterPro"/>
</dbReference>
<evidence type="ECO:0000256" key="3">
    <source>
        <dbReference type="ARBA" id="ARBA00022553"/>
    </source>
</evidence>
<feature type="domain" description="EF-hand" evidence="6">
    <location>
        <begin position="7"/>
        <end position="42"/>
    </location>
</feature>